<name>A0A840R9R3_9GAMM</name>
<evidence type="ECO:0000313" key="3">
    <source>
        <dbReference type="Proteomes" id="UP000536640"/>
    </source>
</evidence>
<proteinExistence type="predicted"/>
<comment type="caution">
    <text evidence="2">The sequence shown here is derived from an EMBL/GenBank/DDBJ whole genome shotgun (WGS) entry which is preliminary data.</text>
</comment>
<keyword evidence="1" id="KW-0472">Membrane</keyword>
<dbReference type="AlphaFoldDB" id="A0A840R9R3"/>
<evidence type="ECO:0000256" key="1">
    <source>
        <dbReference type="SAM" id="Phobius"/>
    </source>
</evidence>
<organism evidence="2 3">
    <name type="scientific">Zhongshania antarctica</name>
    <dbReference type="NCBI Taxonomy" id="641702"/>
    <lineage>
        <taxon>Bacteria</taxon>
        <taxon>Pseudomonadati</taxon>
        <taxon>Pseudomonadota</taxon>
        <taxon>Gammaproteobacteria</taxon>
        <taxon>Cellvibrionales</taxon>
        <taxon>Spongiibacteraceae</taxon>
        <taxon>Zhongshania</taxon>
    </lineage>
</organism>
<dbReference type="EMBL" id="JACHHW010000015">
    <property type="protein sequence ID" value="MBB5189163.1"/>
    <property type="molecule type" value="Genomic_DNA"/>
</dbReference>
<feature type="transmembrane region" description="Helical" evidence="1">
    <location>
        <begin position="7"/>
        <end position="30"/>
    </location>
</feature>
<keyword evidence="1" id="KW-0812">Transmembrane</keyword>
<accession>A0A840R9R3</accession>
<sequence length="43" mass="4987">MFRYLKFYIFPAAIMLVAFSMLFGGVWLWLPGVSLVFISFCFG</sequence>
<dbReference type="Proteomes" id="UP000536640">
    <property type="component" value="Unassembled WGS sequence"/>
</dbReference>
<gene>
    <name evidence="2" type="ORF">HNQ57_003466</name>
</gene>
<keyword evidence="3" id="KW-1185">Reference proteome</keyword>
<protein>
    <submittedName>
        <fullName evidence="2">Uncharacterized protein</fullName>
    </submittedName>
</protein>
<keyword evidence="1" id="KW-1133">Transmembrane helix</keyword>
<evidence type="ECO:0000313" key="2">
    <source>
        <dbReference type="EMBL" id="MBB5189163.1"/>
    </source>
</evidence>
<reference evidence="2 3" key="1">
    <citation type="submission" date="2020-08" db="EMBL/GenBank/DDBJ databases">
        <title>Genomic Encyclopedia of Type Strains, Phase IV (KMG-IV): sequencing the most valuable type-strain genomes for metagenomic binning, comparative biology and taxonomic classification.</title>
        <authorList>
            <person name="Goeker M."/>
        </authorList>
    </citation>
    <scope>NUCLEOTIDE SEQUENCE [LARGE SCALE GENOMIC DNA]</scope>
    <source>
        <strain evidence="2 3">DSM 25701</strain>
    </source>
</reference>